<evidence type="ECO:0000313" key="1">
    <source>
        <dbReference type="EMBL" id="KXK58673.1"/>
    </source>
</evidence>
<sequence length="89" mass="9817">MVAVAVLRRHVAARPTWRCRVCAAPWPCAPSRLGLLHEYADDPVGLSVYLCVLLHEAAADLLGLAEPAADPADLFHRFVGWHRTHRAGR</sequence>
<dbReference type="OrthoDB" id="3393036at2"/>
<name>A0A136PJY7_9ACTN</name>
<gene>
    <name evidence="1" type="ORF">AWW66_28450</name>
</gene>
<comment type="caution">
    <text evidence="1">The sequence shown here is derived from an EMBL/GenBank/DDBJ whole genome shotgun (WGS) entry which is preliminary data.</text>
</comment>
<dbReference type="EMBL" id="LRQV01000168">
    <property type="protein sequence ID" value="KXK58673.1"/>
    <property type="molecule type" value="Genomic_DNA"/>
</dbReference>
<keyword evidence="2" id="KW-1185">Reference proteome</keyword>
<dbReference type="Proteomes" id="UP000070620">
    <property type="component" value="Unassembled WGS sequence"/>
</dbReference>
<organism evidence="1 2">
    <name type="scientific">Micromonospora rosaria</name>
    <dbReference type="NCBI Taxonomy" id="47874"/>
    <lineage>
        <taxon>Bacteria</taxon>
        <taxon>Bacillati</taxon>
        <taxon>Actinomycetota</taxon>
        <taxon>Actinomycetes</taxon>
        <taxon>Micromonosporales</taxon>
        <taxon>Micromonosporaceae</taxon>
        <taxon>Micromonospora</taxon>
    </lineage>
</organism>
<proteinExistence type="predicted"/>
<evidence type="ECO:0008006" key="3">
    <source>
        <dbReference type="Google" id="ProtNLM"/>
    </source>
</evidence>
<dbReference type="AlphaFoldDB" id="A0A136PJY7"/>
<protein>
    <recommendedName>
        <fullName evidence="3">Flavin reductase</fullName>
    </recommendedName>
</protein>
<reference evidence="1 2" key="1">
    <citation type="submission" date="2016-01" db="EMBL/GenBank/DDBJ databases">
        <title>Whole genome sequence and analysis of Micromonospora rosaria DSM 803, which can produce antibacterial substance rosamicin.</title>
        <authorList>
            <person name="Yang H."/>
            <person name="He X."/>
            <person name="Zhu D."/>
        </authorList>
    </citation>
    <scope>NUCLEOTIDE SEQUENCE [LARGE SCALE GENOMIC DNA]</scope>
    <source>
        <strain evidence="1 2">DSM 803</strain>
    </source>
</reference>
<accession>A0A136PJY7</accession>
<evidence type="ECO:0000313" key="2">
    <source>
        <dbReference type="Proteomes" id="UP000070620"/>
    </source>
</evidence>